<dbReference type="InterPro" id="IPR029759">
    <property type="entry name" value="GPX_AS"/>
</dbReference>
<dbReference type="AlphaFoldDB" id="A0A9J6CQW0"/>
<dbReference type="PROSITE" id="PS51352">
    <property type="entry name" value="THIOREDOXIN_2"/>
    <property type="match status" value="1"/>
</dbReference>
<keyword evidence="2 4" id="KW-0575">Peroxidase</keyword>
<feature type="domain" description="Thioredoxin" evidence="5">
    <location>
        <begin position="37"/>
        <end position="215"/>
    </location>
</feature>
<accession>A0A9J6CQW0</accession>
<dbReference type="OrthoDB" id="446890at2759"/>
<dbReference type="PROSITE" id="PS00460">
    <property type="entry name" value="GLUTATHIONE_PEROXID_1"/>
    <property type="match status" value="1"/>
</dbReference>
<dbReference type="Gene3D" id="3.40.30.10">
    <property type="entry name" value="Glutaredoxin"/>
    <property type="match status" value="2"/>
</dbReference>
<reference evidence="6" key="1">
    <citation type="submission" date="2021-03" db="EMBL/GenBank/DDBJ databases">
        <title>Chromosome level genome of the anhydrobiotic midge Polypedilum vanderplanki.</title>
        <authorList>
            <person name="Yoshida Y."/>
            <person name="Kikawada T."/>
            <person name="Gusev O."/>
        </authorList>
    </citation>
    <scope>NUCLEOTIDE SEQUENCE</scope>
    <source>
        <strain evidence="6">NIAS01</strain>
        <tissue evidence="6">Whole body or cell culture</tissue>
    </source>
</reference>
<dbReference type="PANTHER" id="PTHR11592">
    <property type="entry name" value="GLUTATHIONE PEROXIDASE"/>
    <property type="match status" value="1"/>
</dbReference>
<dbReference type="InterPro" id="IPR013766">
    <property type="entry name" value="Thioredoxin_domain"/>
</dbReference>
<dbReference type="CDD" id="cd00340">
    <property type="entry name" value="GSH_Peroxidase"/>
    <property type="match status" value="1"/>
</dbReference>
<evidence type="ECO:0000256" key="4">
    <source>
        <dbReference type="RuleBase" id="RU000499"/>
    </source>
</evidence>
<evidence type="ECO:0000256" key="1">
    <source>
        <dbReference type="ARBA" id="ARBA00006926"/>
    </source>
</evidence>
<organism evidence="6 7">
    <name type="scientific">Polypedilum vanderplanki</name>
    <name type="common">Sleeping chironomid midge</name>
    <dbReference type="NCBI Taxonomy" id="319348"/>
    <lineage>
        <taxon>Eukaryota</taxon>
        <taxon>Metazoa</taxon>
        <taxon>Ecdysozoa</taxon>
        <taxon>Arthropoda</taxon>
        <taxon>Hexapoda</taxon>
        <taxon>Insecta</taxon>
        <taxon>Pterygota</taxon>
        <taxon>Neoptera</taxon>
        <taxon>Endopterygota</taxon>
        <taxon>Diptera</taxon>
        <taxon>Nematocera</taxon>
        <taxon>Chironomoidea</taxon>
        <taxon>Chironomidae</taxon>
        <taxon>Chironominae</taxon>
        <taxon>Polypedilum</taxon>
        <taxon>Polypedilum</taxon>
    </lineage>
</organism>
<dbReference type="GO" id="GO:0006979">
    <property type="term" value="P:response to oxidative stress"/>
    <property type="evidence" value="ECO:0007669"/>
    <property type="project" value="InterPro"/>
</dbReference>
<keyword evidence="7" id="KW-1185">Reference proteome</keyword>
<comment type="caution">
    <text evidence="6">The sequence shown here is derived from an EMBL/GenBank/DDBJ whole genome shotgun (WGS) entry which is preliminary data.</text>
</comment>
<evidence type="ECO:0000313" key="7">
    <source>
        <dbReference type="Proteomes" id="UP001107558"/>
    </source>
</evidence>
<evidence type="ECO:0000313" key="6">
    <source>
        <dbReference type="EMBL" id="KAG5684276.1"/>
    </source>
</evidence>
<evidence type="ECO:0000256" key="2">
    <source>
        <dbReference type="ARBA" id="ARBA00022559"/>
    </source>
</evidence>
<keyword evidence="3 4" id="KW-0560">Oxidoreductase</keyword>
<protein>
    <recommendedName>
        <fullName evidence="4">Glutathione peroxidase</fullName>
    </recommendedName>
</protein>
<dbReference type="SUPFAM" id="SSF52833">
    <property type="entry name" value="Thioredoxin-like"/>
    <property type="match status" value="2"/>
</dbReference>
<dbReference type="EMBL" id="JADBJN010000001">
    <property type="protein sequence ID" value="KAG5684276.1"/>
    <property type="molecule type" value="Genomic_DNA"/>
</dbReference>
<dbReference type="Proteomes" id="UP001107558">
    <property type="component" value="Chromosome 1"/>
</dbReference>
<dbReference type="GO" id="GO:0004601">
    <property type="term" value="F:peroxidase activity"/>
    <property type="evidence" value="ECO:0007669"/>
    <property type="project" value="UniProtKB-KW"/>
</dbReference>
<name>A0A9J6CQW0_POLVA</name>
<dbReference type="InterPro" id="IPR036249">
    <property type="entry name" value="Thioredoxin-like_sf"/>
</dbReference>
<evidence type="ECO:0000259" key="5">
    <source>
        <dbReference type="PROSITE" id="PS51352"/>
    </source>
</evidence>
<dbReference type="InterPro" id="IPR000889">
    <property type="entry name" value="Glutathione_peroxidase"/>
</dbReference>
<dbReference type="PRINTS" id="PR01011">
    <property type="entry name" value="GLUTPROXDASE"/>
</dbReference>
<proteinExistence type="inferred from homology"/>
<sequence>MLLLSFPKSIGLIGSVLALRLIATTGVMATELKQGNPDQAKSVYEFVVNDIKGNPISMEKYRGHPLIIVNVASKCGYTEKHYAELNALYDEYAESKGLRILAFPCSQFSIGEATPDELQGCIKAHNVKFDVFEHVKVNGDDAHPLWQYLKKQQGGTIIDAIKWDYTKFIVDKNGVPVDRFAPTTDPLEMIADLKKYFVGGATPDEFQACLKAHNVKFDVFGTVKVNGDDAHPLWKYLKKQQDGTLIDTIKWDYTKFIVDKNGKPVDRFAPTTDPLKMIEDLKKYM</sequence>
<gene>
    <name evidence="6" type="ORF">PVAND_013512</name>
</gene>
<dbReference type="PANTHER" id="PTHR11592:SF134">
    <property type="entry name" value="PHOSPHOLIPID HYDROPEROXIDE GLUTATHIONE PEROXIDASE"/>
    <property type="match status" value="1"/>
</dbReference>
<dbReference type="Pfam" id="PF00255">
    <property type="entry name" value="GSHPx"/>
    <property type="match status" value="1"/>
</dbReference>
<comment type="similarity">
    <text evidence="1 4">Belongs to the glutathione peroxidase family.</text>
</comment>
<dbReference type="FunFam" id="3.40.30.10:FF:000025">
    <property type="entry name" value="Glutathione peroxidase"/>
    <property type="match status" value="1"/>
</dbReference>
<evidence type="ECO:0000256" key="3">
    <source>
        <dbReference type="ARBA" id="ARBA00023002"/>
    </source>
</evidence>
<dbReference type="PROSITE" id="PS51355">
    <property type="entry name" value="GLUTATHIONE_PEROXID_3"/>
    <property type="match status" value="2"/>
</dbReference>